<reference evidence="3" key="1">
    <citation type="submission" date="2013-12" db="EMBL/GenBank/DDBJ databases">
        <authorList>
            <person name="Genoscope - CEA"/>
        </authorList>
    </citation>
    <scope>NUCLEOTIDE SEQUENCE</scope>
    <source>
        <strain evidence="3">CBS 1993</strain>
    </source>
</reference>
<dbReference type="RefSeq" id="XP_022458932.1">
    <property type="nucleotide sequence ID" value="XM_022603203.1"/>
</dbReference>
<feature type="region of interest" description="Disordered" evidence="1">
    <location>
        <begin position="114"/>
        <end position="136"/>
    </location>
</feature>
<reference evidence="3" key="2">
    <citation type="submission" date="2014-02" db="EMBL/GenBank/DDBJ databases">
        <title>Complete DNA sequence of /Kuraishia capsulata/ illustrates novel genomic features among budding yeasts (/Saccharomycotina/).</title>
        <authorList>
            <person name="Morales L."/>
            <person name="Noel B."/>
            <person name="Porcel B."/>
            <person name="Marcet-Houben M."/>
            <person name="Hullo M-F."/>
            <person name="Sacerdot C."/>
            <person name="Tekaia F."/>
            <person name="Leh-Louis V."/>
            <person name="Despons L."/>
            <person name="Khanna V."/>
            <person name="Aury J-M."/>
            <person name="Barbe V."/>
            <person name="Couloux A."/>
            <person name="Labadie K."/>
            <person name="Pelletier E."/>
            <person name="Souciet J-L."/>
            <person name="Boekhout T."/>
            <person name="Gabaldon T."/>
            <person name="Wincker P."/>
            <person name="Dujon B."/>
        </authorList>
    </citation>
    <scope>NUCLEOTIDE SEQUENCE</scope>
    <source>
        <strain evidence="3">CBS 1993</strain>
    </source>
</reference>
<dbReference type="AlphaFoldDB" id="W6MKL8"/>
<evidence type="ECO:0000259" key="2">
    <source>
        <dbReference type="Pfam" id="PF12766"/>
    </source>
</evidence>
<gene>
    <name evidence="3" type="ORF">KUCA_T00002913001</name>
</gene>
<accession>W6MKL8</accession>
<evidence type="ECO:0000256" key="1">
    <source>
        <dbReference type="SAM" id="MobiDB-lite"/>
    </source>
</evidence>
<dbReference type="Proteomes" id="UP000019384">
    <property type="component" value="Unassembled WGS sequence"/>
</dbReference>
<dbReference type="Pfam" id="PF12766">
    <property type="entry name" value="Pyridox_oxase_2"/>
    <property type="match status" value="1"/>
</dbReference>
<organism evidence="3 4">
    <name type="scientific">Kuraishia capsulata CBS 1993</name>
    <dbReference type="NCBI Taxonomy" id="1382522"/>
    <lineage>
        <taxon>Eukaryota</taxon>
        <taxon>Fungi</taxon>
        <taxon>Dikarya</taxon>
        <taxon>Ascomycota</taxon>
        <taxon>Saccharomycotina</taxon>
        <taxon>Pichiomycetes</taxon>
        <taxon>Pichiales</taxon>
        <taxon>Pichiaceae</taxon>
        <taxon>Kuraishia</taxon>
    </lineage>
</organism>
<evidence type="ECO:0000313" key="3">
    <source>
        <dbReference type="EMBL" id="CDK26936.1"/>
    </source>
</evidence>
<protein>
    <recommendedName>
        <fullName evidence="2">Pyridoxamine 5'-phosphate oxidase Alr4036 family FMN-binding domain-containing protein</fullName>
    </recommendedName>
</protein>
<evidence type="ECO:0000313" key="4">
    <source>
        <dbReference type="Proteomes" id="UP000019384"/>
    </source>
</evidence>
<dbReference type="OrthoDB" id="5394411at2759"/>
<name>W6MKL8_9ASCO</name>
<dbReference type="SUPFAM" id="SSF50475">
    <property type="entry name" value="FMN-binding split barrel"/>
    <property type="match status" value="1"/>
</dbReference>
<proteinExistence type="predicted"/>
<keyword evidence="4" id="KW-1185">Reference proteome</keyword>
<dbReference type="PANTHER" id="PTHR28243">
    <property type="entry name" value="AGL049CP"/>
    <property type="match status" value="1"/>
</dbReference>
<dbReference type="EMBL" id="HG793127">
    <property type="protein sequence ID" value="CDK26936.1"/>
    <property type="molecule type" value="Genomic_DNA"/>
</dbReference>
<dbReference type="GeneID" id="34520320"/>
<dbReference type="InterPro" id="IPR024624">
    <property type="entry name" value="Pyridox_Oxase_Alr4036_FMN-bd"/>
</dbReference>
<dbReference type="InterPro" id="IPR012349">
    <property type="entry name" value="Split_barrel_FMN-bd"/>
</dbReference>
<dbReference type="STRING" id="1382522.W6MKL8"/>
<sequence>MVSQIMAPWTPSFASLMSSQQATGLPATFSFSNVGADNLPHVRTCVFRGFLFDDKKTNVLTFTTDRRMMKLKDLEKNSVFEACFYFPSARKQFRFSGVVRIITCDHSPEVSFDSASISDGSISSTSPSAASSESVSSSSGFAEAEIPIVELDRDFYADNLKDSGIYNELTYHLVSPTQAKNIESISDFSQQPPTLAPPTKAEWQNERLRIWKGLSRTMRGTFRQPTPGSRLTPERQKLIDSISRGVDGGSQEQDNFVVVCMFVNTVDTVDMGVGPGRRVLYKRDRVDHWKEFEVCP</sequence>
<dbReference type="PANTHER" id="PTHR28243:SF1">
    <property type="entry name" value="PYRIDOXAMINE 5'-PHOSPHATE OXIDASE ALR4036 FAMILY FMN-BINDING DOMAIN-CONTAINING PROTEIN"/>
    <property type="match status" value="1"/>
</dbReference>
<dbReference type="Gene3D" id="2.30.110.10">
    <property type="entry name" value="Electron Transport, Fmn-binding Protein, Chain A"/>
    <property type="match status" value="1"/>
</dbReference>
<dbReference type="GO" id="GO:0010181">
    <property type="term" value="F:FMN binding"/>
    <property type="evidence" value="ECO:0007669"/>
    <property type="project" value="InterPro"/>
</dbReference>
<feature type="domain" description="Pyridoxamine 5'-phosphate oxidase Alr4036 family FMN-binding" evidence="2">
    <location>
        <begin position="6"/>
        <end position="102"/>
    </location>
</feature>
<dbReference type="HOGENOM" id="CLU_058669_1_0_1"/>